<dbReference type="InterPro" id="IPR056632">
    <property type="entry name" value="DUF7730"/>
</dbReference>
<keyword evidence="3" id="KW-1185">Reference proteome</keyword>
<evidence type="ECO:0000259" key="1">
    <source>
        <dbReference type="Pfam" id="PF24864"/>
    </source>
</evidence>
<dbReference type="Pfam" id="PF24864">
    <property type="entry name" value="DUF7730"/>
    <property type="match status" value="1"/>
</dbReference>
<organism evidence="2 3">
    <name type="scientific">Pestalotiopsis fici (strain W106-1 / CGMCC3.15140)</name>
    <dbReference type="NCBI Taxonomy" id="1229662"/>
    <lineage>
        <taxon>Eukaryota</taxon>
        <taxon>Fungi</taxon>
        <taxon>Dikarya</taxon>
        <taxon>Ascomycota</taxon>
        <taxon>Pezizomycotina</taxon>
        <taxon>Sordariomycetes</taxon>
        <taxon>Xylariomycetidae</taxon>
        <taxon>Amphisphaeriales</taxon>
        <taxon>Sporocadaceae</taxon>
        <taxon>Pestalotiopsis</taxon>
    </lineage>
</organism>
<dbReference type="PANTHER" id="PTHR38790">
    <property type="entry name" value="2EXR DOMAIN-CONTAINING PROTEIN-RELATED"/>
    <property type="match status" value="1"/>
</dbReference>
<dbReference type="InParanoid" id="W3X0W3"/>
<dbReference type="Proteomes" id="UP000030651">
    <property type="component" value="Unassembled WGS sequence"/>
</dbReference>
<dbReference type="OMA" id="ERILCAM"/>
<dbReference type="RefSeq" id="XP_007836309.1">
    <property type="nucleotide sequence ID" value="XM_007838118.1"/>
</dbReference>
<dbReference type="GeneID" id="19274550"/>
<accession>W3X0W3</accession>
<dbReference type="AlphaFoldDB" id="W3X0W3"/>
<feature type="domain" description="DUF7730" evidence="1">
    <location>
        <begin position="56"/>
        <end position="220"/>
    </location>
</feature>
<evidence type="ECO:0000313" key="2">
    <source>
        <dbReference type="EMBL" id="ETS79684.1"/>
    </source>
</evidence>
<reference evidence="3" key="1">
    <citation type="journal article" date="2015" name="BMC Genomics">
        <title>Genomic and transcriptomic analysis of the endophytic fungus Pestalotiopsis fici reveals its lifestyle and high potential for synthesis of natural products.</title>
        <authorList>
            <person name="Wang X."/>
            <person name="Zhang X."/>
            <person name="Liu L."/>
            <person name="Xiang M."/>
            <person name="Wang W."/>
            <person name="Sun X."/>
            <person name="Che Y."/>
            <person name="Guo L."/>
            <person name="Liu G."/>
            <person name="Guo L."/>
            <person name="Wang C."/>
            <person name="Yin W.B."/>
            <person name="Stadler M."/>
            <person name="Zhang X."/>
            <person name="Liu X."/>
        </authorList>
    </citation>
    <scope>NUCLEOTIDE SEQUENCE [LARGE SCALE GENOMIC DNA]</scope>
    <source>
        <strain evidence="3">W106-1 / CGMCC3.15140</strain>
    </source>
</reference>
<dbReference type="KEGG" id="pfy:PFICI_09537"/>
<name>W3X0W3_PESFW</name>
<proteinExistence type="predicted"/>
<gene>
    <name evidence="2" type="ORF">PFICI_09537</name>
</gene>
<dbReference type="EMBL" id="KI912114">
    <property type="protein sequence ID" value="ETS79684.1"/>
    <property type="molecule type" value="Genomic_DNA"/>
</dbReference>
<dbReference type="OrthoDB" id="515692at2759"/>
<dbReference type="PANTHER" id="PTHR38790:SF4">
    <property type="entry name" value="2EXR DOMAIN-CONTAINING PROTEIN"/>
    <property type="match status" value="1"/>
</dbReference>
<evidence type="ECO:0000313" key="3">
    <source>
        <dbReference type="Proteomes" id="UP000030651"/>
    </source>
</evidence>
<sequence>MPSIRKWIKHKLAGKNRQETPDSQLPALDDPLFALARIQPLTTTDLLDEKIQNYGLFGRLSPELRQQILKCVFGGGRTIHLDLVYDHPRVRKQQDSFLLDSDSDHLYYGSVSTLVPNTAKTKRWHWSACLCHRTRYRKWDPDLVIGRPNIHALCRPAEPFEDHYVDGIFIIYGTNTFHISTLQLLLKVPRLIPHHLFNEITSLELTWYFDSIYKNQEPVQHSTTSGDEGQGPSLLALSATIPKIFPRLQKLYISFRGYVDLSNHSTNKEIIPEVETIILGPTERILCAMGPRRGKEFSIGLDSHTLWHTLAQKYGDPERRDSAMGRSEMQGGKFWKSINQPTRNLTASIETVQDDHYGYWICGRTKAITDR</sequence>
<protein>
    <recommendedName>
        <fullName evidence="1">DUF7730 domain-containing protein</fullName>
    </recommendedName>
</protein>
<dbReference type="HOGENOM" id="CLU_039760_0_1_1"/>